<keyword evidence="5" id="KW-0175">Coiled coil</keyword>
<dbReference type="Pfam" id="PF25963">
    <property type="entry name" value="Beta-barrel_AAEA"/>
    <property type="match status" value="1"/>
</dbReference>
<organism evidence="10 11">
    <name type="scientific">Draconibacterium sediminis</name>
    <dbReference type="NCBI Taxonomy" id="1544798"/>
    <lineage>
        <taxon>Bacteria</taxon>
        <taxon>Pseudomonadati</taxon>
        <taxon>Bacteroidota</taxon>
        <taxon>Bacteroidia</taxon>
        <taxon>Marinilabiliales</taxon>
        <taxon>Prolixibacteraceae</taxon>
        <taxon>Draconibacterium</taxon>
    </lineage>
</organism>
<dbReference type="GO" id="GO:0016020">
    <property type="term" value="C:membrane"/>
    <property type="evidence" value="ECO:0007669"/>
    <property type="project" value="UniProtKB-SubCell"/>
</dbReference>
<dbReference type="PANTHER" id="PTHR30386:SF26">
    <property type="entry name" value="TRANSPORT PROTEIN COMB"/>
    <property type="match status" value="1"/>
</dbReference>
<dbReference type="InterPro" id="IPR058625">
    <property type="entry name" value="MdtA-like_BSH"/>
</dbReference>
<feature type="domain" description="Multidrug resistance protein MdtA-like barrel-sandwich hybrid" evidence="8">
    <location>
        <begin position="69"/>
        <end position="252"/>
    </location>
</feature>
<evidence type="ECO:0000256" key="5">
    <source>
        <dbReference type="SAM" id="Coils"/>
    </source>
</evidence>
<feature type="region of interest" description="Disordered" evidence="6">
    <location>
        <begin position="1"/>
        <end position="24"/>
    </location>
</feature>
<dbReference type="Pfam" id="PF25917">
    <property type="entry name" value="BSH_RND"/>
    <property type="match status" value="1"/>
</dbReference>
<evidence type="ECO:0000256" key="2">
    <source>
        <dbReference type="ARBA" id="ARBA00022692"/>
    </source>
</evidence>
<protein>
    <recommendedName>
        <fullName evidence="12">RND efflux pump membrane fusion protein barrel-sandwich domain-containing protein</fullName>
    </recommendedName>
</protein>
<dbReference type="Gene3D" id="1.10.287.470">
    <property type="entry name" value="Helix hairpin bin"/>
    <property type="match status" value="1"/>
</dbReference>
<dbReference type="PANTHER" id="PTHR30386">
    <property type="entry name" value="MEMBRANE FUSION SUBUNIT OF EMRAB-TOLC MULTIDRUG EFFLUX PUMP"/>
    <property type="match status" value="1"/>
</dbReference>
<proteinExistence type="predicted"/>
<dbReference type="InterPro" id="IPR050739">
    <property type="entry name" value="MFP"/>
</dbReference>
<dbReference type="Proteomes" id="UP000032544">
    <property type="component" value="Unassembled WGS sequence"/>
</dbReference>
<reference evidence="10 11" key="1">
    <citation type="submission" date="2014-09" db="EMBL/GenBank/DDBJ databases">
        <title>Draft Genome Sequence of Draconibacterium sp. JN14CK-3.</title>
        <authorList>
            <person name="Dong C."/>
            <person name="Lai Q."/>
            <person name="Shao Z."/>
        </authorList>
    </citation>
    <scope>NUCLEOTIDE SEQUENCE [LARGE SCALE GENOMIC DNA]</scope>
    <source>
        <strain evidence="10 11">JN14CK-3</strain>
    </source>
</reference>
<feature type="domain" description="p-hydroxybenzoic acid efflux pump subunit AaeA-like beta-barrel" evidence="9">
    <location>
        <begin position="259"/>
        <end position="352"/>
    </location>
</feature>
<evidence type="ECO:0000313" key="10">
    <source>
        <dbReference type="EMBL" id="KJF45421.1"/>
    </source>
</evidence>
<evidence type="ECO:0000256" key="3">
    <source>
        <dbReference type="ARBA" id="ARBA00022989"/>
    </source>
</evidence>
<keyword evidence="11" id="KW-1185">Reference proteome</keyword>
<dbReference type="AlphaFoldDB" id="A0A0D8JFS0"/>
<accession>A0A0D8JFS0</accession>
<dbReference type="InterPro" id="IPR058634">
    <property type="entry name" value="AaeA-lik-b-barrel"/>
</dbReference>
<dbReference type="OrthoDB" id="9811754at2"/>
<evidence type="ECO:0000256" key="6">
    <source>
        <dbReference type="SAM" id="MobiDB-lite"/>
    </source>
</evidence>
<evidence type="ECO:0000256" key="7">
    <source>
        <dbReference type="SAM" id="Phobius"/>
    </source>
</evidence>
<dbReference type="STRING" id="1544798.LH29_08665"/>
<dbReference type="EMBL" id="JRHC01000001">
    <property type="protein sequence ID" value="KJF45421.1"/>
    <property type="molecule type" value="Genomic_DNA"/>
</dbReference>
<dbReference type="Gene3D" id="2.40.50.100">
    <property type="match status" value="1"/>
</dbReference>
<feature type="transmembrane region" description="Helical" evidence="7">
    <location>
        <begin position="32"/>
        <end position="50"/>
    </location>
</feature>
<feature type="coiled-coil region" evidence="5">
    <location>
        <begin position="113"/>
        <end position="147"/>
    </location>
</feature>
<evidence type="ECO:0000313" key="11">
    <source>
        <dbReference type="Proteomes" id="UP000032544"/>
    </source>
</evidence>
<evidence type="ECO:0000256" key="1">
    <source>
        <dbReference type="ARBA" id="ARBA00004167"/>
    </source>
</evidence>
<dbReference type="SUPFAM" id="SSF111369">
    <property type="entry name" value="HlyD-like secretion proteins"/>
    <property type="match status" value="2"/>
</dbReference>
<dbReference type="Gene3D" id="2.40.30.170">
    <property type="match status" value="1"/>
</dbReference>
<keyword evidence="4 7" id="KW-0472">Membrane</keyword>
<evidence type="ECO:0000259" key="9">
    <source>
        <dbReference type="Pfam" id="PF25963"/>
    </source>
</evidence>
<sequence>MASNEKTEPKEQEPVENKQQETPAKKSPVKKISLIVLIITVLIFIINVLSDRHTPHTDQARVKGLVLPVAPMVSGYIIQTNVSQHSRVKAGDTLFIIDPTSYEIAVKVAESNLEKAIQSIDAGESTLKSAQARLSRAKVKLERSTKNWERTQRVLAENEGALSEADIDRSEASYLEAIESVKSSQADLERQTEALGPLNENNPTIKAALNNLENAQINLGYTAVIAPSDGIVESFNIEDGYFAAAGHSLMSLVSNNDMWIQANLKENNLSKVEPGDRVELIFDIEPGKVFEGKLTSISYGVSVDNTNPNGLPKVSSAQGWLRDPQRFPVMIELEDKEIISKLRQGSQAEIVVYTGKKPLLNMIARLRIRIMSKLSYVR</sequence>
<keyword evidence="3 7" id="KW-1133">Transmembrane helix</keyword>
<name>A0A0D8JFS0_9BACT</name>
<dbReference type="RefSeq" id="WP_045027628.1">
    <property type="nucleotide sequence ID" value="NZ_JRHC01000001.1"/>
</dbReference>
<comment type="caution">
    <text evidence="10">The sequence shown here is derived from an EMBL/GenBank/DDBJ whole genome shotgun (WGS) entry which is preliminary data.</text>
</comment>
<gene>
    <name evidence="10" type="ORF">LH29_08665</name>
</gene>
<evidence type="ECO:0000256" key="4">
    <source>
        <dbReference type="ARBA" id="ARBA00023136"/>
    </source>
</evidence>
<feature type="compositionally biased region" description="Basic and acidic residues" evidence="6">
    <location>
        <begin position="1"/>
        <end position="19"/>
    </location>
</feature>
<comment type="subcellular location">
    <subcellularLocation>
        <location evidence="1">Membrane</location>
        <topology evidence="1">Single-pass membrane protein</topology>
    </subcellularLocation>
</comment>
<evidence type="ECO:0000259" key="8">
    <source>
        <dbReference type="Pfam" id="PF25917"/>
    </source>
</evidence>
<keyword evidence="2 7" id="KW-0812">Transmembrane</keyword>
<evidence type="ECO:0008006" key="12">
    <source>
        <dbReference type="Google" id="ProtNLM"/>
    </source>
</evidence>